<dbReference type="SUPFAM" id="SSF49503">
    <property type="entry name" value="Cupredoxins"/>
    <property type="match status" value="1"/>
</dbReference>
<dbReference type="Proteomes" id="UP001562159">
    <property type="component" value="Unassembled WGS sequence"/>
</dbReference>
<protein>
    <submittedName>
        <fullName evidence="3">Cupredoxin domain-containing protein</fullName>
    </submittedName>
</protein>
<dbReference type="InterPro" id="IPR008972">
    <property type="entry name" value="Cupredoxin"/>
</dbReference>
<sequence length="108" mass="11897">MKLFLPAILLCAALPCVAEGAVPEYTLVIHNHTYQPTTLNVPANTKFKLLVRNEDATPSEFESNDFNREQIVLPGTTATVFVGPLDRGSYTFFDDFHRATGNGVLVVQ</sequence>
<evidence type="ECO:0000313" key="3">
    <source>
        <dbReference type="EMBL" id="MEY2184343.1"/>
    </source>
</evidence>
<accession>A0ABV4AXI3</accession>
<keyword evidence="4" id="KW-1185">Reference proteome</keyword>
<comment type="caution">
    <text evidence="3">The sequence shown here is derived from an EMBL/GenBank/DDBJ whole genome shotgun (WGS) entry which is preliminary data.</text>
</comment>
<name>A0ABV4AXI3_9GAMM</name>
<organism evidence="3 4">
    <name type="scientific">Rhodanobacter humi</name>
    <dbReference type="NCBI Taxonomy" id="1888173"/>
    <lineage>
        <taxon>Bacteria</taxon>
        <taxon>Pseudomonadati</taxon>
        <taxon>Pseudomonadota</taxon>
        <taxon>Gammaproteobacteria</taxon>
        <taxon>Lysobacterales</taxon>
        <taxon>Rhodanobacteraceae</taxon>
        <taxon>Rhodanobacter</taxon>
    </lineage>
</organism>
<feature type="chain" id="PRO_5046987195" evidence="1">
    <location>
        <begin position="19"/>
        <end position="108"/>
    </location>
</feature>
<proteinExistence type="predicted"/>
<evidence type="ECO:0000259" key="2">
    <source>
        <dbReference type="Pfam" id="PF13473"/>
    </source>
</evidence>
<dbReference type="Gene3D" id="2.60.40.420">
    <property type="entry name" value="Cupredoxins - blue copper proteins"/>
    <property type="match status" value="1"/>
</dbReference>
<keyword evidence="1" id="KW-0732">Signal</keyword>
<gene>
    <name evidence="3" type="ORF">AB7878_18195</name>
</gene>
<evidence type="ECO:0000313" key="4">
    <source>
        <dbReference type="Proteomes" id="UP001562159"/>
    </source>
</evidence>
<dbReference type="InterPro" id="IPR028096">
    <property type="entry name" value="EfeO_Cupredoxin"/>
</dbReference>
<feature type="signal peptide" evidence="1">
    <location>
        <begin position="1"/>
        <end position="18"/>
    </location>
</feature>
<reference evidence="3 4" key="1">
    <citation type="submission" date="2024-07" db="EMBL/GenBank/DDBJ databases">
        <title>Molecular mechanisms and environmental adaptations of flagellar loss and biofilm growth of Rhodanobacter under environmental stress.</title>
        <authorList>
            <person name="Chen M."/>
        </authorList>
    </citation>
    <scope>NUCLEOTIDE SEQUENCE [LARGE SCALE GENOMIC DNA]</scope>
    <source>
        <strain evidence="3 4">RS22</strain>
    </source>
</reference>
<feature type="domain" description="EfeO-type cupredoxin-like" evidence="2">
    <location>
        <begin position="14"/>
        <end position="107"/>
    </location>
</feature>
<dbReference type="EMBL" id="JBGBPY010000001">
    <property type="protein sequence ID" value="MEY2184343.1"/>
    <property type="molecule type" value="Genomic_DNA"/>
</dbReference>
<evidence type="ECO:0000256" key="1">
    <source>
        <dbReference type="SAM" id="SignalP"/>
    </source>
</evidence>
<dbReference type="Pfam" id="PF13473">
    <property type="entry name" value="Cupredoxin_1"/>
    <property type="match status" value="1"/>
</dbReference>